<accession>A0A3B0QWI8</accession>
<evidence type="ECO:0000313" key="9">
    <source>
        <dbReference type="EMBL" id="VAV83937.1"/>
    </source>
</evidence>
<gene>
    <name evidence="9" type="ORF">MNBD_DELTA01-1595</name>
</gene>
<dbReference type="PROSITE" id="PS51918">
    <property type="entry name" value="RADICAL_SAM"/>
    <property type="match status" value="1"/>
</dbReference>
<proteinExistence type="inferred from homology"/>
<sequence length="211" mass="23302">MVVSEIFLSIQGESTYAGMPCIFIRLSGCNLDCNWCDTEYAKGNGDGKKMTVDEAVVEVGKFKAAVAEITGGEPLLQPEAKELAAKLVKAGYTVLIETNGSVALDGLPEEVVKIVDVKCPGSGHDGSFLMENLKYISPKDELKFVLAGREDYEFAKQFVEEEVKDLTSNILFAPVKPRLEPSELAAWILRDGIMVRLQPQLHSYIWDEEPR</sequence>
<evidence type="ECO:0000256" key="7">
    <source>
        <dbReference type="ARBA" id="ARBA00023239"/>
    </source>
</evidence>
<dbReference type="PANTHER" id="PTHR42836">
    <property type="entry name" value="7-CARBOXY-7-DEAZAGUANINE SYNTHASE"/>
    <property type="match status" value="1"/>
</dbReference>
<dbReference type="AlphaFoldDB" id="A0A3B0QWI8"/>
<keyword evidence="6" id="KW-0411">Iron-sulfur</keyword>
<dbReference type="HAMAP" id="MF_00917">
    <property type="entry name" value="QueE"/>
    <property type="match status" value="1"/>
</dbReference>
<evidence type="ECO:0000256" key="4">
    <source>
        <dbReference type="ARBA" id="ARBA00022842"/>
    </source>
</evidence>
<dbReference type="CDD" id="cd01335">
    <property type="entry name" value="Radical_SAM"/>
    <property type="match status" value="1"/>
</dbReference>
<evidence type="ECO:0000256" key="5">
    <source>
        <dbReference type="ARBA" id="ARBA00023004"/>
    </source>
</evidence>
<evidence type="ECO:0000256" key="1">
    <source>
        <dbReference type="ARBA" id="ARBA00022485"/>
    </source>
</evidence>
<keyword evidence="3" id="KW-0479">Metal-binding</keyword>
<evidence type="ECO:0000256" key="2">
    <source>
        <dbReference type="ARBA" id="ARBA00022691"/>
    </source>
</evidence>
<organism evidence="9">
    <name type="scientific">hydrothermal vent metagenome</name>
    <dbReference type="NCBI Taxonomy" id="652676"/>
    <lineage>
        <taxon>unclassified sequences</taxon>
        <taxon>metagenomes</taxon>
        <taxon>ecological metagenomes</taxon>
    </lineage>
</organism>
<evidence type="ECO:0000256" key="6">
    <source>
        <dbReference type="ARBA" id="ARBA00023014"/>
    </source>
</evidence>
<dbReference type="EMBL" id="UOEA01000056">
    <property type="protein sequence ID" value="VAV83937.1"/>
    <property type="molecule type" value="Genomic_DNA"/>
</dbReference>
<dbReference type="GO" id="GO:0051539">
    <property type="term" value="F:4 iron, 4 sulfur cluster binding"/>
    <property type="evidence" value="ECO:0007669"/>
    <property type="project" value="UniProtKB-KW"/>
</dbReference>
<dbReference type="GO" id="GO:0046872">
    <property type="term" value="F:metal ion binding"/>
    <property type="evidence" value="ECO:0007669"/>
    <property type="project" value="UniProtKB-KW"/>
</dbReference>
<dbReference type="SUPFAM" id="SSF102114">
    <property type="entry name" value="Radical SAM enzymes"/>
    <property type="match status" value="1"/>
</dbReference>
<keyword evidence="7 9" id="KW-0456">Lyase</keyword>
<keyword evidence="1" id="KW-0004">4Fe-4S</keyword>
<evidence type="ECO:0000256" key="3">
    <source>
        <dbReference type="ARBA" id="ARBA00022723"/>
    </source>
</evidence>
<dbReference type="Gene3D" id="3.20.20.70">
    <property type="entry name" value="Aldolase class I"/>
    <property type="match status" value="1"/>
</dbReference>
<keyword evidence="4" id="KW-0460">Magnesium</keyword>
<dbReference type="EC" id="4.3.99.3" evidence="9"/>
<protein>
    <submittedName>
        <fullName evidence="9">7-carboxy-7-deazaguanine synthase</fullName>
        <ecNumber evidence="9">4.3.99.3</ecNumber>
    </submittedName>
</protein>
<keyword evidence="5" id="KW-0408">Iron</keyword>
<dbReference type="GO" id="GO:0016829">
    <property type="term" value="F:lyase activity"/>
    <property type="evidence" value="ECO:0007669"/>
    <property type="project" value="UniProtKB-KW"/>
</dbReference>
<dbReference type="InterPro" id="IPR024924">
    <property type="entry name" value="7-CO-7-deazaguanine_synth-like"/>
</dbReference>
<dbReference type="InterPro" id="IPR007197">
    <property type="entry name" value="rSAM"/>
</dbReference>
<reference evidence="9" key="1">
    <citation type="submission" date="2018-06" db="EMBL/GenBank/DDBJ databases">
        <authorList>
            <person name="Zhirakovskaya E."/>
        </authorList>
    </citation>
    <scope>NUCLEOTIDE SEQUENCE</scope>
</reference>
<name>A0A3B0QWI8_9ZZZZ</name>
<keyword evidence="2" id="KW-0949">S-adenosyl-L-methionine</keyword>
<dbReference type="PANTHER" id="PTHR42836:SF1">
    <property type="entry name" value="7-CARBOXY-7-DEAZAGUANINE SYNTHASE"/>
    <property type="match status" value="1"/>
</dbReference>
<dbReference type="InterPro" id="IPR058240">
    <property type="entry name" value="rSAM_sf"/>
</dbReference>
<feature type="domain" description="Radical SAM core" evidence="8">
    <location>
        <begin position="16"/>
        <end position="208"/>
    </location>
</feature>
<dbReference type="PIRSF" id="PIRSF000370">
    <property type="entry name" value="QueE"/>
    <property type="match status" value="1"/>
</dbReference>
<evidence type="ECO:0000259" key="8">
    <source>
        <dbReference type="PROSITE" id="PS51918"/>
    </source>
</evidence>
<dbReference type="Pfam" id="PF04055">
    <property type="entry name" value="Radical_SAM"/>
    <property type="match status" value="1"/>
</dbReference>
<dbReference type="InterPro" id="IPR013785">
    <property type="entry name" value="Aldolase_TIM"/>
</dbReference>
<dbReference type="SFLD" id="SFLDS00029">
    <property type="entry name" value="Radical_SAM"/>
    <property type="match status" value="1"/>
</dbReference>